<gene>
    <name evidence="1" type="ORF">FAZ19_17950</name>
</gene>
<evidence type="ECO:0000313" key="2">
    <source>
        <dbReference type="Proteomes" id="UP000309872"/>
    </source>
</evidence>
<comment type="caution">
    <text evidence="1">The sequence shown here is derived from an EMBL/GenBank/DDBJ whole genome shotgun (WGS) entry which is preliminary data.</text>
</comment>
<proteinExistence type="predicted"/>
<dbReference type="RefSeq" id="WP_136822138.1">
    <property type="nucleotide sequence ID" value="NZ_BMJX01000006.1"/>
</dbReference>
<accession>A0A4U0GXR5</accession>
<dbReference type="AlphaFoldDB" id="A0A4U0GXR5"/>
<dbReference type="EMBL" id="SUKA01000006">
    <property type="protein sequence ID" value="TJY63464.1"/>
    <property type="molecule type" value="Genomic_DNA"/>
</dbReference>
<name>A0A4U0GXR5_9SPHI</name>
<dbReference type="Proteomes" id="UP000309872">
    <property type="component" value="Unassembled WGS sequence"/>
</dbReference>
<evidence type="ECO:0000313" key="1">
    <source>
        <dbReference type="EMBL" id="TJY63464.1"/>
    </source>
</evidence>
<sequence length="142" mass="16396">MELFDRSIALARRNKVSVAIISTNRRLRFAYRMLLSEETDNRIEVLSEGPSLQEMGVWAKRDIEPDVLLIDDKQVYKNRKKYFSFLRQMYPHSGILLMIDEEASNLTDDIKNFVKGVVKKSCSPETLVSAIFDIAVPKKELV</sequence>
<keyword evidence="2" id="KW-1185">Reference proteome</keyword>
<evidence type="ECO:0008006" key="3">
    <source>
        <dbReference type="Google" id="ProtNLM"/>
    </source>
</evidence>
<protein>
    <recommendedName>
        <fullName evidence="3">Response regulatory domain-containing protein</fullName>
    </recommendedName>
</protein>
<reference evidence="1 2" key="1">
    <citation type="submission" date="2019-04" db="EMBL/GenBank/DDBJ databases">
        <title>Sphingobacterium olei sp. nov., isolated from oil-contaminated soil.</title>
        <authorList>
            <person name="Liu B."/>
        </authorList>
    </citation>
    <scope>NUCLEOTIDE SEQUENCE [LARGE SCALE GENOMIC DNA]</scope>
    <source>
        <strain evidence="1 2">Y3L14</strain>
    </source>
</reference>
<organism evidence="1 2">
    <name type="scientific">Sphingobacterium alkalisoli</name>
    <dbReference type="NCBI Taxonomy" id="1874115"/>
    <lineage>
        <taxon>Bacteria</taxon>
        <taxon>Pseudomonadati</taxon>
        <taxon>Bacteroidota</taxon>
        <taxon>Sphingobacteriia</taxon>
        <taxon>Sphingobacteriales</taxon>
        <taxon>Sphingobacteriaceae</taxon>
        <taxon>Sphingobacterium</taxon>
    </lineage>
</organism>